<organism evidence="8 9">
    <name type="scientific">Amycolatopsis cihanbeyliensis</name>
    <dbReference type="NCBI Taxonomy" id="1128664"/>
    <lineage>
        <taxon>Bacteria</taxon>
        <taxon>Bacillati</taxon>
        <taxon>Actinomycetota</taxon>
        <taxon>Actinomycetes</taxon>
        <taxon>Pseudonocardiales</taxon>
        <taxon>Pseudonocardiaceae</taxon>
        <taxon>Amycolatopsis</taxon>
    </lineage>
</organism>
<comment type="subcellular location">
    <subcellularLocation>
        <location evidence="1">Membrane</location>
        <topology evidence="1">Multi-pass membrane protein</topology>
    </subcellularLocation>
</comment>
<name>A0A542DF37_AMYCI</name>
<feature type="transmembrane region" description="Helical" evidence="6">
    <location>
        <begin position="110"/>
        <end position="132"/>
    </location>
</feature>
<dbReference type="GO" id="GO:0043190">
    <property type="term" value="C:ATP-binding cassette (ABC) transporter complex"/>
    <property type="evidence" value="ECO:0007669"/>
    <property type="project" value="InterPro"/>
</dbReference>
<dbReference type="InterPro" id="IPR051784">
    <property type="entry name" value="Nod_factor_ABC_transporter"/>
</dbReference>
<dbReference type="RefSeq" id="WP_141996494.1">
    <property type="nucleotide sequence ID" value="NZ_VFML01000001.1"/>
</dbReference>
<feature type="transmembrane region" description="Helical" evidence="6">
    <location>
        <begin position="138"/>
        <end position="163"/>
    </location>
</feature>
<protein>
    <submittedName>
        <fullName evidence="8">ABC-2 type transport system permease protein</fullName>
    </submittedName>
</protein>
<dbReference type="EMBL" id="VFML01000001">
    <property type="protein sequence ID" value="TQJ01660.1"/>
    <property type="molecule type" value="Genomic_DNA"/>
</dbReference>
<evidence type="ECO:0000259" key="7">
    <source>
        <dbReference type="Pfam" id="PF01061"/>
    </source>
</evidence>
<gene>
    <name evidence="8" type="ORF">FB471_1363</name>
</gene>
<dbReference type="Proteomes" id="UP000320876">
    <property type="component" value="Unassembled WGS sequence"/>
</dbReference>
<feature type="transmembrane region" description="Helical" evidence="6">
    <location>
        <begin position="175"/>
        <end position="193"/>
    </location>
</feature>
<evidence type="ECO:0000256" key="3">
    <source>
        <dbReference type="ARBA" id="ARBA00022989"/>
    </source>
</evidence>
<dbReference type="OrthoDB" id="4239003at2"/>
<dbReference type="PANTHER" id="PTHR43229:SF2">
    <property type="entry name" value="NODULATION PROTEIN J"/>
    <property type="match status" value="1"/>
</dbReference>
<dbReference type="PANTHER" id="PTHR43229">
    <property type="entry name" value="NODULATION PROTEIN J"/>
    <property type="match status" value="1"/>
</dbReference>
<evidence type="ECO:0000256" key="4">
    <source>
        <dbReference type="ARBA" id="ARBA00023136"/>
    </source>
</evidence>
<evidence type="ECO:0000256" key="6">
    <source>
        <dbReference type="SAM" id="Phobius"/>
    </source>
</evidence>
<evidence type="ECO:0000256" key="2">
    <source>
        <dbReference type="ARBA" id="ARBA00022692"/>
    </source>
</evidence>
<dbReference type="InterPro" id="IPR013525">
    <property type="entry name" value="ABC2_TM"/>
</dbReference>
<feature type="transmembrane region" description="Helical" evidence="6">
    <location>
        <begin position="233"/>
        <end position="252"/>
    </location>
</feature>
<accession>A0A542DF37</accession>
<keyword evidence="4 6" id="KW-0472">Membrane</keyword>
<comment type="caution">
    <text evidence="8">The sequence shown here is derived from an EMBL/GenBank/DDBJ whole genome shotgun (WGS) entry which is preliminary data.</text>
</comment>
<proteinExistence type="predicted"/>
<dbReference type="GO" id="GO:0140359">
    <property type="term" value="F:ABC-type transporter activity"/>
    <property type="evidence" value="ECO:0007669"/>
    <property type="project" value="InterPro"/>
</dbReference>
<keyword evidence="5" id="KW-0046">Antibiotic resistance</keyword>
<evidence type="ECO:0000256" key="1">
    <source>
        <dbReference type="ARBA" id="ARBA00004141"/>
    </source>
</evidence>
<feature type="transmembrane region" description="Helical" evidence="6">
    <location>
        <begin position="25"/>
        <end position="46"/>
    </location>
</feature>
<feature type="domain" description="ABC-2 type transporter transmembrane" evidence="7">
    <location>
        <begin position="12"/>
        <end position="214"/>
    </location>
</feature>
<evidence type="ECO:0000256" key="5">
    <source>
        <dbReference type="ARBA" id="ARBA00023251"/>
    </source>
</evidence>
<dbReference type="AlphaFoldDB" id="A0A542DF37"/>
<feature type="transmembrane region" description="Helical" evidence="6">
    <location>
        <begin position="87"/>
        <end position="103"/>
    </location>
</feature>
<dbReference type="InterPro" id="IPR000412">
    <property type="entry name" value="ABC_2_transport"/>
</dbReference>
<dbReference type="Pfam" id="PF01061">
    <property type="entry name" value="ABC2_membrane"/>
    <property type="match status" value="1"/>
</dbReference>
<feature type="transmembrane region" description="Helical" evidence="6">
    <location>
        <begin position="58"/>
        <end position="81"/>
    </location>
</feature>
<evidence type="ECO:0000313" key="9">
    <source>
        <dbReference type="Proteomes" id="UP000320876"/>
    </source>
</evidence>
<dbReference type="PIRSF" id="PIRSF006648">
    <property type="entry name" value="DrrB"/>
    <property type="match status" value="1"/>
</dbReference>
<evidence type="ECO:0000313" key="8">
    <source>
        <dbReference type="EMBL" id="TQJ01660.1"/>
    </source>
</evidence>
<keyword evidence="9" id="KW-1185">Reference proteome</keyword>
<dbReference type="GO" id="GO:0046677">
    <property type="term" value="P:response to antibiotic"/>
    <property type="evidence" value="ECO:0007669"/>
    <property type="project" value="UniProtKB-KW"/>
</dbReference>
<sequence length="264" mass="28831">MRDELRVLSQAAVATWAEFTAFYTWRTWTVTWLGRLLLQVCFYAVIGRMLQSPQRLEFLLIGNSVAIVAIDACVVIILTILERRTGTLGLMVAAPSTHVTVYLGRGLMHLISGIVAAVIALGCLTPLFGLSLPWPRSLVIPCLVAVTGFACYAYGTCIAAMVMRFPSARWIALNLSYLVLMTFCGVNVPVSFWPDWVQKITSALPLTHGLDAIRLLITDGDAFQVVAQTALELLVAIGWLVAAGIGFHLLVIRERKAGTLELNA</sequence>
<reference evidence="8 9" key="1">
    <citation type="submission" date="2019-06" db="EMBL/GenBank/DDBJ databases">
        <title>Sequencing the genomes of 1000 actinobacteria strains.</title>
        <authorList>
            <person name="Klenk H.-P."/>
        </authorList>
    </citation>
    <scope>NUCLEOTIDE SEQUENCE [LARGE SCALE GENOMIC DNA]</scope>
    <source>
        <strain evidence="8 9">DSM 45679</strain>
    </source>
</reference>
<keyword evidence="3 6" id="KW-1133">Transmembrane helix</keyword>
<keyword evidence="2 6" id="KW-0812">Transmembrane</keyword>